<dbReference type="AlphaFoldDB" id="A0A0D2RNX3"/>
<evidence type="ECO:0000256" key="1">
    <source>
        <dbReference type="PROSITE-ProRule" id="PRU01251"/>
    </source>
</evidence>
<dbReference type="InterPro" id="IPR036628">
    <property type="entry name" value="Clp_N_dom_sf"/>
</dbReference>
<reference evidence="4 5" key="1">
    <citation type="journal article" date="2012" name="Nature">
        <title>Repeated polyploidization of Gossypium genomes and the evolution of spinnable cotton fibres.</title>
        <authorList>
            <person name="Paterson A.H."/>
            <person name="Wendel J.F."/>
            <person name="Gundlach H."/>
            <person name="Guo H."/>
            <person name="Jenkins J."/>
            <person name="Jin D."/>
            <person name="Llewellyn D."/>
            <person name="Showmaker K.C."/>
            <person name="Shu S."/>
            <person name="Udall J."/>
            <person name="Yoo M.J."/>
            <person name="Byers R."/>
            <person name="Chen W."/>
            <person name="Doron-Faigenboim A."/>
            <person name="Duke M.V."/>
            <person name="Gong L."/>
            <person name="Grimwood J."/>
            <person name="Grover C."/>
            <person name="Grupp K."/>
            <person name="Hu G."/>
            <person name="Lee T.H."/>
            <person name="Li J."/>
            <person name="Lin L."/>
            <person name="Liu T."/>
            <person name="Marler B.S."/>
            <person name="Page J.T."/>
            <person name="Roberts A.W."/>
            <person name="Romanel E."/>
            <person name="Sanders W.S."/>
            <person name="Szadkowski E."/>
            <person name="Tan X."/>
            <person name="Tang H."/>
            <person name="Xu C."/>
            <person name="Wang J."/>
            <person name="Wang Z."/>
            <person name="Zhang D."/>
            <person name="Zhang L."/>
            <person name="Ashrafi H."/>
            <person name="Bedon F."/>
            <person name="Bowers J.E."/>
            <person name="Brubaker C.L."/>
            <person name="Chee P.W."/>
            <person name="Das S."/>
            <person name="Gingle A.R."/>
            <person name="Haigler C.H."/>
            <person name="Harker D."/>
            <person name="Hoffmann L.V."/>
            <person name="Hovav R."/>
            <person name="Jones D.C."/>
            <person name="Lemke C."/>
            <person name="Mansoor S."/>
            <person name="ur Rahman M."/>
            <person name="Rainville L.N."/>
            <person name="Rambani A."/>
            <person name="Reddy U.K."/>
            <person name="Rong J.K."/>
            <person name="Saranga Y."/>
            <person name="Scheffler B.E."/>
            <person name="Scheffler J.A."/>
            <person name="Stelly D.M."/>
            <person name="Triplett B.A."/>
            <person name="Van Deynze A."/>
            <person name="Vaslin M.F."/>
            <person name="Waghmare V.N."/>
            <person name="Walford S.A."/>
            <person name="Wright R.J."/>
            <person name="Zaki E.A."/>
            <person name="Zhang T."/>
            <person name="Dennis E.S."/>
            <person name="Mayer K.F."/>
            <person name="Peterson D.G."/>
            <person name="Rokhsar D.S."/>
            <person name="Wang X."/>
            <person name="Schmutz J."/>
        </authorList>
    </citation>
    <scope>NUCLEOTIDE SEQUENCE [LARGE SCALE GENOMIC DNA]</scope>
</reference>
<dbReference type="eggNOG" id="ENOG502RY68">
    <property type="taxonomic scope" value="Eukaryota"/>
</dbReference>
<dbReference type="EMBL" id="CM001742">
    <property type="protein sequence ID" value="KJB20830.1"/>
    <property type="molecule type" value="Genomic_DNA"/>
</dbReference>
<protein>
    <recommendedName>
        <fullName evidence="3">Clp R domain-containing protein</fullName>
    </recommendedName>
</protein>
<evidence type="ECO:0000256" key="2">
    <source>
        <dbReference type="SAM" id="MobiDB-lite"/>
    </source>
</evidence>
<dbReference type="Pfam" id="PF02861">
    <property type="entry name" value="Clp_N"/>
    <property type="match status" value="1"/>
</dbReference>
<feature type="compositionally biased region" description="Polar residues" evidence="2">
    <location>
        <begin position="285"/>
        <end position="295"/>
    </location>
</feature>
<keyword evidence="5" id="KW-1185">Reference proteome</keyword>
<dbReference type="Gene3D" id="1.10.1780.10">
    <property type="entry name" value="Clp, N-terminal domain"/>
    <property type="match status" value="1"/>
</dbReference>
<accession>A0A0D2RNX3</accession>
<dbReference type="Proteomes" id="UP000032304">
    <property type="component" value="Chromosome 3"/>
</dbReference>
<name>A0A0D2RNX3_GOSRA</name>
<proteinExistence type="predicted"/>
<dbReference type="PROSITE" id="PS51903">
    <property type="entry name" value="CLP_R"/>
    <property type="match status" value="1"/>
</dbReference>
<feature type="compositionally biased region" description="Polar residues" evidence="2">
    <location>
        <begin position="1"/>
        <end position="26"/>
    </location>
</feature>
<feature type="domain" description="Clp R" evidence="3">
    <location>
        <begin position="86"/>
        <end position="231"/>
    </location>
</feature>
<feature type="region of interest" description="Disordered" evidence="2">
    <location>
        <begin position="269"/>
        <end position="295"/>
    </location>
</feature>
<gene>
    <name evidence="4" type="ORF">B456_003G167300</name>
</gene>
<organism evidence="4 5">
    <name type="scientific">Gossypium raimondii</name>
    <name type="common">Peruvian cotton</name>
    <name type="synonym">Gossypium klotzschianum subsp. raimondii</name>
    <dbReference type="NCBI Taxonomy" id="29730"/>
    <lineage>
        <taxon>Eukaryota</taxon>
        <taxon>Viridiplantae</taxon>
        <taxon>Streptophyta</taxon>
        <taxon>Embryophyta</taxon>
        <taxon>Tracheophyta</taxon>
        <taxon>Spermatophyta</taxon>
        <taxon>Magnoliopsida</taxon>
        <taxon>eudicotyledons</taxon>
        <taxon>Gunneridae</taxon>
        <taxon>Pentapetalae</taxon>
        <taxon>rosids</taxon>
        <taxon>malvids</taxon>
        <taxon>Malvales</taxon>
        <taxon>Malvaceae</taxon>
        <taxon>Malvoideae</taxon>
        <taxon>Gossypium</taxon>
    </lineage>
</organism>
<evidence type="ECO:0000313" key="4">
    <source>
        <dbReference type="EMBL" id="KJB20830.1"/>
    </source>
</evidence>
<sequence length="295" mass="31675">MAVAQSLSNPSSTTSLISQSRNQSKPTSPPSFLKPHSLQSPWLGFKISFQPSQTRPYLPNHRTITATISLSLPTSKTDRVASAGKVPKWSRRAIKSFAMAELEARKLKYPTTGTESLLMGILIEGTNLAAKFLRANGITLSKVRDETVKLLGKGDMFFFSPEHPPLTEDAQRALDWAVDEKLKSGGDGEITTTHLLLGIWSEVESPGHKIMAALGFNDAKSKELTSSSEPDSVDGFPSEASICALSASSCHLILTTIINNNAKHVAIPTKNPSNNPLSPSAALKASTTPNGKAKR</sequence>
<dbReference type="PANTHER" id="PTHR47016">
    <property type="entry name" value="ATP-DEPENDENT CLP PROTEASE ATP-BINDING SUBUNIT CLPT1, CHLOROPLASTIC"/>
    <property type="match status" value="1"/>
</dbReference>
<keyword evidence="1" id="KW-0677">Repeat</keyword>
<dbReference type="InterPro" id="IPR044217">
    <property type="entry name" value="CLPT1/2"/>
</dbReference>
<evidence type="ECO:0000313" key="5">
    <source>
        <dbReference type="Proteomes" id="UP000032304"/>
    </source>
</evidence>
<feature type="region of interest" description="Disordered" evidence="2">
    <location>
        <begin position="1"/>
        <end position="36"/>
    </location>
</feature>
<dbReference type="STRING" id="29730.A0A0D2RNX3"/>
<dbReference type="Gramene" id="KJB20830">
    <property type="protein sequence ID" value="KJB20830"/>
    <property type="gene ID" value="B456_003G167300"/>
</dbReference>
<evidence type="ECO:0000259" key="3">
    <source>
        <dbReference type="PROSITE" id="PS51903"/>
    </source>
</evidence>
<dbReference type="PANTHER" id="PTHR47016:SF2">
    <property type="entry name" value="ATP-DEPENDENT CLP PROTEASE ATP-BINDING SUBUNIT CLPT2, CHLOROPLASTIC"/>
    <property type="match status" value="1"/>
</dbReference>
<dbReference type="InterPro" id="IPR004176">
    <property type="entry name" value="Clp_R_N"/>
</dbReference>
<dbReference type="SUPFAM" id="SSF81923">
    <property type="entry name" value="Double Clp-N motif"/>
    <property type="match status" value="1"/>
</dbReference>